<name>A0A5A7QT68_STRAF</name>
<dbReference type="AlphaFoldDB" id="A0A5A7QT68"/>
<dbReference type="PANTHER" id="PTHR31066">
    <property type="entry name" value="OS05G0427100 PROTEIN-RELATED"/>
    <property type="match status" value="1"/>
</dbReference>
<dbReference type="Proteomes" id="UP000325081">
    <property type="component" value="Unassembled WGS sequence"/>
</dbReference>
<comment type="caution">
    <text evidence="3">The sequence shown here is derived from an EMBL/GenBank/DDBJ whole genome shotgun (WGS) entry which is preliminary data.</text>
</comment>
<dbReference type="CDD" id="cd06410">
    <property type="entry name" value="PB1_UP2"/>
    <property type="match status" value="1"/>
</dbReference>
<dbReference type="InterPro" id="IPR053198">
    <property type="entry name" value="Gynoecium_Dev_Regulator"/>
</dbReference>
<feature type="domain" description="PB1" evidence="2">
    <location>
        <begin position="173"/>
        <end position="239"/>
    </location>
</feature>
<protein>
    <submittedName>
        <fullName evidence="3">Octicosapeptide/Phox/Bem1p family protein</fullName>
    </submittedName>
</protein>
<dbReference type="SUPFAM" id="SSF54277">
    <property type="entry name" value="CAD &amp; PB1 domains"/>
    <property type="match status" value="1"/>
</dbReference>
<keyword evidence="4" id="KW-1185">Reference proteome</keyword>
<dbReference type="Pfam" id="PF00564">
    <property type="entry name" value="PB1"/>
    <property type="match status" value="1"/>
</dbReference>
<dbReference type="EMBL" id="BKCP01008181">
    <property type="protein sequence ID" value="GER48112.1"/>
    <property type="molecule type" value="Genomic_DNA"/>
</dbReference>
<organism evidence="3 4">
    <name type="scientific">Striga asiatica</name>
    <name type="common">Asiatic witchweed</name>
    <name type="synonym">Buchnera asiatica</name>
    <dbReference type="NCBI Taxonomy" id="4170"/>
    <lineage>
        <taxon>Eukaryota</taxon>
        <taxon>Viridiplantae</taxon>
        <taxon>Streptophyta</taxon>
        <taxon>Embryophyta</taxon>
        <taxon>Tracheophyta</taxon>
        <taxon>Spermatophyta</taxon>
        <taxon>Magnoliopsida</taxon>
        <taxon>eudicotyledons</taxon>
        <taxon>Gunneridae</taxon>
        <taxon>Pentapetalae</taxon>
        <taxon>asterids</taxon>
        <taxon>lamiids</taxon>
        <taxon>Lamiales</taxon>
        <taxon>Orobanchaceae</taxon>
        <taxon>Buchnereae</taxon>
        <taxon>Striga</taxon>
    </lineage>
</organism>
<dbReference type="SMART" id="SM00666">
    <property type="entry name" value="PB1"/>
    <property type="match status" value="1"/>
</dbReference>
<evidence type="ECO:0000259" key="2">
    <source>
        <dbReference type="SMART" id="SM00666"/>
    </source>
</evidence>
<accession>A0A5A7QT68</accession>
<dbReference type="PANTHER" id="PTHR31066:SF97">
    <property type="entry name" value="OS03G0401100 PROTEIN"/>
    <property type="match status" value="1"/>
</dbReference>
<evidence type="ECO:0000313" key="4">
    <source>
        <dbReference type="Proteomes" id="UP000325081"/>
    </source>
</evidence>
<feature type="compositionally biased region" description="Basic and acidic residues" evidence="1">
    <location>
        <begin position="1"/>
        <end position="20"/>
    </location>
</feature>
<dbReference type="OrthoDB" id="4062651at2759"/>
<gene>
    <name evidence="3" type="ORF">STAS_25270</name>
</gene>
<proteinExistence type="predicted"/>
<feature type="region of interest" description="Disordered" evidence="1">
    <location>
        <begin position="85"/>
        <end position="105"/>
    </location>
</feature>
<evidence type="ECO:0000256" key="1">
    <source>
        <dbReference type="SAM" id="MobiDB-lite"/>
    </source>
</evidence>
<dbReference type="InterPro" id="IPR000270">
    <property type="entry name" value="PB1_dom"/>
</dbReference>
<evidence type="ECO:0000313" key="3">
    <source>
        <dbReference type="EMBL" id="GER48112.1"/>
    </source>
</evidence>
<sequence length="239" mass="26562">MEQPKNHDLAHFNSSEHRTVDNGPDSQVFMADSSGHANMSLKLPEITFSEAKPVLNYSIQTGEEFSLEFMRDRFNPRKLLLETYSDTSQAPGHFGKGQTGSESSTDISMITPVEKESKQLSQKNPSANGDIVNNNHGNLHSMQAVPCAPIISDSSSIKLKILCSFGGKILPRPSDGKLRYVGGETRIVRINRDITWKELWQKANAIYEETCAVKYQLPGEDLDALVTISSDEDLLNMME</sequence>
<feature type="region of interest" description="Disordered" evidence="1">
    <location>
        <begin position="1"/>
        <end position="23"/>
    </location>
</feature>
<dbReference type="Gene3D" id="3.10.20.90">
    <property type="entry name" value="Phosphatidylinositol 3-kinase Catalytic Subunit, Chain A, domain 1"/>
    <property type="match status" value="1"/>
</dbReference>
<reference evidence="4" key="1">
    <citation type="journal article" date="2019" name="Curr. Biol.">
        <title>Genome Sequence of Striga asiatica Provides Insight into the Evolution of Plant Parasitism.</title>
        <authorList>
            <person name="Yoshida S."/>
            <person name="Kim S."/>
            <person name="Wafula E.K."/>
            <person name="Tanskanen J."/>
            <person name="Kim Y.M."/>
            <person name="Honaas L."/>
            <person name="Yang Z."/>
            <person name="Spallek T."/>
            <person name="Conn C.E."/>
            <person name="Ichihashi Y."/>
            <person name="Cheong K."/>
            <person name="Cui S."/>
            <person name="Der J.P."/>
            <person name="Gundlach H."/>
            <person name="Jiao Y."/>
            <person name="Hori C."/>
            <person name="Ishida J.K."/>
            <person name="Kasahara H."/>
            <person name="Kiba T."/>
            <person name="Kim M.S."/>
            <person name="Koo N."/>
            <person name="Laohavisit A."/>
            <person name="Lee Y.H."/>
            <person name="Lumba S."/>
            <person name="McCourt P."/>
            <person name="Mortimer J.C."/>
            <person name="Mutuku J.M."/>
            <person name="Nomura T."/>
            <person name="Sasaki-Sekimoto Y."/>
            <person name="Seto Y."/>
            <person name="Wang Y."/>
            <person name="Wakatake T."/>
            <person name="Sakakibara H."/>
            <person name="Demura T."/>
            <person name="Yamaguchi S."/>
            <person name="Yoneyama K."/>
            <person name="Manabe R.I."/>
            <person name="Nelson D.C."/>
            <person name="Schulman A.H."/>
            <person name="Timko M.P."/>
            <person name="dePamphilis C.W."/>
            <person name="Choi D."/>
            <person name="Shirasu K."/>
        </authorList>
    </citation>
    <scope>NUCLEOTIDE SEQUENCE [LARGE SCALE GENOMIC DNA]</scope>
    <source>
        <strain evidence="4">cv. UVA1</strain>
    </source>
</reference>